<keyword evidence="6" id="KW-0521">NADP</keyword>
<dbReference type="PANTHER" id="PTHR10491">
    <property type="entry name" value="DTDP-4-DEHYDRORHAMNOSE REDUCTASE"/>
    <property type="match status" value="1"/>
</dbReference>
<comment type="catalytic activity">
    <reaction evidence="5 6">
        <text>dTDP-beta-L-rhamnose + NADP(+) = dTDP-4-dehydro-beta-L-rhamnose + NADPH + H(+)</text>
        <dbReference type="Rhea" id="RHEA:21796"/>
        <dbReference type="ChEBI" id="CHEBI:15378"/>
        <dbReference type="ChEBI" id="CHEBI:57510"/>
        <dbReference type="ChEBI" id="CHEBI:57783"/>
        <dbReference type="ChEBI" id="CHEBI:58349"/>
        <dbReference type="ChEBI" id="CHEBI:62830"/>
        <dbReference type="EC" id="1.1.1.133"/>
    </reaction>
</comment>
<evidence type="ECO:0000256" key="6">
    <source>
        <dbReference type="RuleBase" id="RU364082"/>
    </source>
</evidence>
<dbReference type="SUPFAM" id="SSF51735">
    <property type="entry name" value="NAD(P)-binding Rossmann-fold domains"/>
    <property type="match status" value="1"/>
</dbReference>
<comment type="caution">
    <text evidence="8">The sequence shown here is derived from an EMBL/GenBank/DDBJ whole genome shotgun (WGS) entry which is preliminary data.</text>
</comment>
<dbReference type="Proteomes" id="UP001595722">
    <property type="component" value="Unassembled WGS sequence"/>
</dbReference>
<evidence type="ECO:0000256" key="5">
    <source>
        <dbReference type="ARBA" id="ARBA00048200"/>
    </source>
</evidence>
<keyword evidence="6" id="KW-0560">Oxidoreductase</keyword>
<comment type="pathway">
    <text evidence="1 6">Carbohydrate biosynthesis; dTDP-L-rhamnose biosynthesis.</text>
</comment>
<dbReference type="PANTHER" id="PTHR10491:SF4">
    <property type="entry name" value="METHIONINE ADENOSYLTRANSFERASE 2 SUBUNIT BETA"/>
    <property type="match status" value="1"/>
</dbReference>
<dbReference type="InterPro" id="IPR005913">
    <property type="entry name" value="dTDP_dehydrorham_reduct"/>
</dbReference>
<organism evidence="8 9">
    <name type="scientific">Bacterioplanoides pacificum</name>
    <dbReference type="NCBI Taxonomy" id="1171596"/>
    <lineage>
        <taxon>Bacteria</taxon>
        <taxon>Pseudomonadati</taxon>
        <taxon>Pseudomonadota</taxon>
        <taxon>Gammaproteobacteria</taxon>
        <taxon>Oceanospirillales</taxon>
        <taxon>Oceanospirillaceae</taxon>
        <taxon>Bacterioplanoides</taxon>
    </lineage>
</organism>
<dbReference type="Gene3D" id="3.40.50.720">
    <property type="entry name" value="NAD(P)-binding Rossmann-like Domain"/>
    <property type="match status" value="1"/>
</dbReference>
<dbReference type="InterPro" id="IPR036291">
    <property type="entry name" value="NAD(P)-bd_dom_sf"/>
</dbReference>
<evidence type="ECO:0000256" key="2">
    <source>
        <dbReference type="ARBA" id="ARBA00010944"/>
    </source>
</evidence>
<comment type="function">
    <text evidence="6">Catalyzes the reduction of dTDP-6-deoxy-L-lyxo-4-hexulose to yield dTDP-L-rhamnose.</text>
</comment>
<reference evidence="9" key="1">
    <citation type="journal article" date="2019" name="Int. J. Syst. Evol. Microbiol.">
        <title>The Global Catalogue of Microorganisms (GCM) 10K type strain sequencing project: providing services to taxonomists for standard genome sequencing and annotation.</title>
        <authorList>
            <consortium name="The Broad Institute Genomics Platform"/>
            <consortium name="The Broad Institute Genome Sequencing Center for Infectious Disease"/>
            <person name="Wu L."/>
            <person name="Ma J."/>
        </authorList>
    </citation>
    <scope>NUCLEOTIDE SEQUENCE [LARGE SCALE GENOMIC DNA]</scope>
    <source>
        <strain evidence="9">KCTC 42424</strain>
    </source>
</reference>
<evidence type="ECO:0000256" key="1">
    <source>
        <dbReference type="ARBA" id="ARBA00004781"/>
    </source>
</evidence>
<protein>
    <recommendedName>
        <fullName evidence="4 6">dTDP-4-dehydrorhamnose reductase</fullName>
        <ecNumber evidence="3 6">1.1.1.133</ecNumber>
    </recommendedName>
</protein>
<evidence type="ECO:0000313" key="8">
    <source>
        <dbReference type="EMBL" id="MFC3681526.1"/>
    </source>
</evidence>
<feature type="domain" description="RmlD-like substrate binding" evidence="7">
    <location>
        <begin position="43"/>
        <end position="241"/>
    </location>
</feature>
<evidence type="ECO:0000256" key="4">
    <source>
        <dbReference type="ARBA" id="ARBA00017099"/>
    </source>
</evidence>
<accession>A0ABV7VYE0</accession>
<comment type="similarity">
    <text evidence="2 6">Belongs to the dTDP-4-dehydrorhamnose reductase family.</text>
</comment>
<sequence>MYKSIALESRDKLPAMSAGRPFFVLTPSLLDVVDLEHAEFWLERAQEMDACVILLSSMAVYRYRAGMALAEDDEEFADSELAQQVVALEAKARQNERHVILRAGQSVSLQGEDFASQILARAREHQPLDMDMQRLFCPTPVDDTADVILAMMRQLVCSDELFGTYHFSGVEAVSSFAFAEVLLAQAGQYEDFTEVKLGSQEGGMMPVVWTSESDNTRLFHTFGIQAKAWRQGVSRLLQKYYRIEEQ</sequence>
<dbReference type="Pfam" id="PF04321">
    <property type="entry name" value="RmlD_sub_bind"/>
    <property type="match status" value="1"/>
</dbReference>
<comment type="cofactor">
    <cofactor evidence="6">
        <name>Mg(2+)</name>
        <dbReference type="ChEBI" id="CHEBI:18420"/>
    </cofactor>
    <text evidence="6">Binds 1 Mg(2+) ion per monomer.</text>
</comment>
<gene>
    <name evidence="8" type="ORF">ACFOMG_15585</name>
</gene>
<evidence type="ECO:0000313" key="9">
    <source>
        <dbReference type="Proteomes" id="UP001595722"/>
    </source>
</evidence>
<proteinExistence type="inferred from homology"/>
<dbReference type="EMBL" id="JBHRYB010000015">
    <property type="protein sequence ID" value="MFC3681526.1"/>
    <property type="molecule type" value="Genomic_DNA"/>
</dbReference>
<evidence type="ECO:0000256" key="3">
    <source>
        <dbReference type="ARBA" id="ARBA00012929"/>
    </source>
</evidence>
<dbReference type="RefSeq" id="WP_376867978.1">
    <property type="nucleotide sequence ID" value="NZ_JBHRYB010000015.1"/>
</dbReference>
<dbReference type="EC" id="1.1.1.133" evidence="3 6"/>
<evidence type="ECO:0000259" key="7">
    <source>
        <dbReference type="Pfam" id="PF04321"/>
    </source>
</evidence>
<name>A0ABV7VYE0_9GAMM</name>
<dbReference type="InterPro" id="IPR029903">
    <property type="entry name" value="RmlD-like-bd"/>
</dbReference>
<keyword evidence="9" id="KW-1185">Reference proteome</keyword>